<dbReference type="Proteomes" id="UP001056778">
    <property type="component" value="Chromosome 5"/>
</dbReference>
<evidence type="ECO:0000313" key="2">
    <source>
        <dbReference type="Proteomes" id="UP001056778"/>
    </source>
</evidence>
<organism evidence="1 2">
    <name type="scientific">Holotrichia oblita</name>
    <name type="common">Chafer beetle</name>
    <dbReference type="NCBI Taxonomy" id="644536"/>
    <lineage>
        <taxon>Eukaryota</taxon>
        <taxon>Metazoa</taxon>
        <taxon>Ecdysozoa</taxon>
        <taxon>Arthropoda</taxon>
        <taxon>Hexapoda</taxon>
        <taxon>Insecta</taxon>
        <taxon>Pterygota</taxon>
        <taxon>Neoptera</taxon>
        <taxon>Endopterygota</taxon>
        <taxon>Coleoptera</taxon>
        <taxon>Polyphaga</taxon>
        <taxon>Scarabaeiformia</taxon>
        <taxon>Scarabaeidae</taxon>
        <taxon>Melolonthinae</taxon>
        <taxon>Holotrichia</taxon>
    </lineage>
</organism>
<proteinExistence type="predicted"/>
<protein>
    <submittedName>
        <fullName evidence="1">Pyruvoyl tetrahydrobiopterin synthase</fullName>
    </submittedName>
</protein>
<evidence type="ECO:0000313" key="1">
    <source>
        <dbReference type="EMBL" id="KAI4461768.1"/>
    </source>
</evidence>
<name>A0ACB9T4Q1_HOLOL</name>
<keyword evidence="2" id="KW-1185">Reference proteome</keyword>
<dbReference type="EMBL" id="CM043019">
    <property type="protein sequence ID" value="KAI4461768.1"/>
    <property type="molecule type" value="Genomic_DNA"/>
</dbReference>
<comment type="caution">
    <text evidence="1">The sequence shown here is derived from an EMBL/GenBank/DDBJ whole genome shotgun (WGS) entry which is preliminary data.</text>
</comment>
<accession>A0ACB9T4Q1</accession>
<gene>
    <name evidence="1" type="ORF">MML48_5g00017465</name>
</gene>
<sequence>MTLPKAYLSRRISFSACHRLHSLKLSPEENVQIYGKCNNLHGHGHNYVVEVTLFGPVDPITGMVENLSILKQYMEQGIMHEMDHKNLDKDVQFFHERPSTTENVALYIWSRIRSMMARPELLHEVKIHETENNVVIYRGE</sequence>
<reference evidence="1" key="1">
    <citation type="submission" date="2022-04" db="EMBL/GenBank/DDBJ databases">
        <title>Chromosome-scale genome assembly of Holotrichia oblita Faldermann.</title>
        <authorList>
            <person name="Rongchong L."/>
        </authorList>
    </citation>
    <scope>NUCLEOTIDE SEQUENCE</scope>
    <source>
        <strain evidence="1">81SQS9</strain>
    </source>
</reference>